<dbReference type="PANTHER" id="PTHR13878">
    <property type="entry name" value="GULONOLACTONE OXIDASE"/>
    <property type="match status" value="1"/>
</dbReference>
<dbReference type="InterPro" id="IPR012951">
    <property type="entry name" value="BBE"/>
</dbReference>
<dbReference type="InterPro" id="IPR036318">
    <property type="entry name" value="FAD-bd_PCMH-like_sf"/>
</dbReference>
<proteinExistence type="inferred from homology"/>
<evidence type="ECO:0000256" key="2">
    <source>
        <dbReference type="ARBA" id="ARBA00023002"/>
    </source>
</evidence>
<protein>
    <submittedName>
        <fullName evidence="4">FAD-binding domain-containing protein</fullName>
    </submittedName>
</protein>
<comment type="similarity">
    <text evidence="1">Belongs to the oxygen-dependent FAD-linked oxidoreductase family.</text>
</comment>
<dbReference type="InterPro" id="IPR016169">
    <property type="entry name" value="FAD-bd_PCMH_sub2"/>
</dbReference>
<keyword evidence="5" id="KW-1185">Reference proteome</keyword>
<dbReference type="GO" id="GO:0016491">
    <property type="term" value="F:oxidoreductase activity"/>
    <property type="evidence" value="ECO:0007669"/>
    <property type="project" value="UniProtKB-KW"/>
</dbReference>
<keyword evidence="2" id="KW-0560">Oxidoreductase</keyword>
<gene>
    <name evidence="4" type="ORF">EJ08DRAFT_582494</name>
</gene>
<name>A0A9P4NYX0_9PEZI</name>
<dbReference type="InterPro" id="IPR006094">
    <property type="entry name" value="Oxid_FAD_bind_N"/>
</dbReference>
<dbReference type="InterPro" id="IPR050432">
    <property type="entry name" value="FAD-linked_Oxidoreductases_BP"/>
</dbReference>
<dbReference type="AlphaFoldDB" id="A0A9P4NYX0"/>
<dbReference type="OrthoDB" id="9983560at2759"/>
<dbReference type="Gene3D" id="3.30.465.10">
    <property type="match status" value="2"/>
</dbReference>
<dbReference type="Pfam" id="PF01565">
    <property type="entry name" value="FAD_binding_4"/>
    <property type="match status" value="1"/>
</dbReference>
<dbReference type="Proteomes" id="UP000800235">
    <property type="component" value="Unassembled WGS sequence"/>
</dbReference>
<dbReference type="Pfam" id="PF08031">
    <property type="entry name" value="BBE"/>
    <property type="match status" value="1"/>
</dbReference>
<dbReference type="PANTHER" id="PTHR13878:SF91">
    <property type="entry name" value="FAD BINDING DOMAIN PROTEIN (AFU_ORTHOLOGUE AFUA_6G12070)-RELATED"/>
    <property type="match status" value="1"/>
</dbReference>
<feature type="domain" description="FAD-binding PCMH-type" evidence="3">
    <location>
        <begin position="27"/>
        <end position="210"/>
    </location>
</feature>
<evidence type="ECO:0000313" key="5">
    <source>
        <dbReference type="Proteomes" id="UP000800235"/>
    </source>
</evidence>
<sequence>MSSDQTCALIYSGNATLRKPVGKSCSLGNIPDYYIDVKDEGDVQAGLKFAKEKKIPVVVKNSGHDHKGRSSGAGTLALWMNSYRPAMKLQKDFIPNGCAQPVGNGISLGAGTDFKALYTFADENEATVVGGASATVRPAGGFTLGGGHGPLSTTLGLSVDNVLEMQAVLPNGTYITANRCQNQDMFYALRGGGGNAFGILMKLTLKAHPQKRTQYFSFSGTAVNRTAFRELIHVVTVNSNAWAAAGWGGTIGTALGAPMSLSLRIHNIELDHASGRKSMQALLDLQGSPLLKSNTTRISHNETSSFYKGYKAVYGAGDGVMGVGTTMSSRLIPGSAIETPEQQQKMTDALAKASEMLAPDHGPYNASTDPNDATSVTPAWRKAIWHVVIKQGIPNDANKTAIMDAYRNTYAVADLFRKLVPDTGAYQNEADLFEPNHEDTFWGERNYARLLKIKKEIDPDNLLTCWQCIGFDRSDPRYSCYPDFRP</sequence>
<dbReference type="PROSITE" id="PS51387">
    <property type="entry name" value="FAD_PCMH"/>
    <property type="match status" value="1"/>
</dbReference>
<dbReference type="GO" id="GO:0071949">
    <property type="term" value="F:FAD binding"/>
    <property type="evidence" value="ECO:0007669"/>
    <property type="project" value="InterPro"/>
</dbReference>
<evidence type="ECO:0000256" key="1">
    <source>
        <dbReference type="ARBA" id="ARBA00005466"/>
    </source>
</evidence>
<reference evidence="4" key="1">
    <citation type="journal article" date="2020" name="Stud. Mycol.">
        <title>101 Dothideomycetes genomes: a test case for predicting lifestyles and emergence of pathogens.</title>
        <authorList>
            <person name="Haridas S."/>
            <person name="Albert R."/>
            <person name="Binder M."/>
            <person name="Bloem J."/>
            <person name="Labutti K."/>
            <person name="Salamov A."/>
            <person name="Andreopoulos B."/>
            <person name="Baker S."/>
            <person name="Barry K."/>
            <person name="Bills G."/>
            <person name="Bluhm B."/>
            <person name="Cannon C."/>
            <person name="Castanera R."/>
            <person name="Culley D."/>
            <person name="Daum C."/>
            <person name="Ezra D."/>
            <person name="Gonzalez J."/>
            <person name="Henrissat B."/>
            <person name="Kuo A."/>
            <person name="Liang C."/>
            <person name="Lipzen A."/>
            <person name="Lutzoni F."/>
            <person name="Magnuson J."/>
            <person name="Mondo S."/>
            <person name="Nolan M."/>
            <person name="Ohm R."/>
            <person name="Pangilinan J."/>
            <person name="Park H.-J."/>
            <person name="Ramirez L."/>
            <person name="Alfaro M."/>
            <person name="Sun H."/>
            <person name="Tritt A."/>
            <person name="Yoshinaga Y."/>
            <person name="Zwiers L.-H."/>
            <person name="Turgeon B."/>
            <person name="Goodwin S."/>
            <person name="Spatafora J."/>
            <person name="Crous P."/>
            <person name="Grigoriev I."/>
        </authorList>
    </citation>
    <scope>NUCLEOTIDE SEQUENCE</scope>
    <source>
        <strain evidence="4">CBS 130266</strain>
    </source>
</reference>
<dbReference type="InterPro" id="IPR016166">
    <property type="entry name" value="FAD-bd_PCMH"/>
</dbReference>
<accession>A0A9P4NYX0</accession>
<dbReference type="SUPFAM" id="SSF56176">
    <property type="entry name" value="FAD-binding/transporter-associated domain-like"/>
    <property type="match status" value="1"/>
</dbReference>
<dbReference type="EMBL" id="MU007017">
    <property type="protein sequence ID" value="KAF2434217.1"/>
    <property type="molecule type" value="Genomic_DNA"/>
</dbReference>
<comment type="caution">
    <text evidence="4">The sequence shown here is derived from an EMBL/GenBank/DDBJ whole genome shotgun (WGS) entry which is preliminary data.</text>
</comment>
<organism evidence="4 5">
    <name type="scientific">Tothia fuscella</name>
    <dbReference type="NCBI Taxonomy" id="1048955"/>
    <lineage>
        <taxon>Eukaryota</taxon>
        <taxon>Fungi</taxon>
        <taxon>Dikarya</taxon>
        <taxon>Ascomycota</taxon>
        <taxon>Pezizomycotina</taxon>
        <taxon>Dothideomycetes</taxon>
        <taxon>Pleosporomycetidae</taxon>
        <taxon>Venturiales</taxon>
        <taxon>Cylindrosympodiaceae</taxon>
        <taxon>Tothia</taxon>
    </lineage>
</organism>
<evidence type="ECO:0000259" key="3">
    <source>
        <dbReference type="PROSITE" id="PS51387"/>
    </source>
</evidence>
<evidence type="ECO:0000313" key="4">
    <source>
        <dbReference type="EMBL" id="KAF2434217.1"/>
    </source>
</evidence>